<proteinExistence type="predicted"/>
<comment type="caution">
    <text evidence="2">The sequence shown here is derived from an EMBL/GenBank/DDBJ whole genome shotgun (WGS) entry which is preliminary data.</text>
</comment>
<keyword evidence="1" id="KW-0175">Coiled coil</keyword>
<reference evidence="2" key="1">
    <citation type="submission" date="2021-01" db="EMBL/GenBank/DDBJ databases">
        <authorList>
            <consortium name="Genoscope - CEA"/>
            <person name="William W."/>
        </authorList>
    </citation>
    <scope>NUCLEOTIDE SEQUENCE</scope>
</reference>
<name>A0A8S1TZ82_9CILI</name>
<evidence type="ECO:0000313" key="3">
    <source>
        <dbReference type="Proteomes" id="UP000689195"/>
    </source>
</evidence>
<organism evidence="2 3">
    <name type="scientific">Paramecium pentaurelia</name>
    <dbReference type="NCBI Taxonomy" id="43138"/>
    <lineage>
        <taxon>Eukaryota</taxon>
        <taxon>Sar</taxon>
        <taxon>Alveolata</taxon>
        <taxon>Ciliophora</taxon>
        <taxon>Intramacronucleata</taxon>
        <taxon>Oligohymenophorea</taxon>
        <taxon>Peniculida</taxon>
        <taxon>Parameciidae</taxon>
        <taxon>Paramecium</taxon>
    </lineage>
</organism>
<keyword evidence="3" id="KW-1185">Reference proteome</keyword>
<evidence type="ECO:0000256" key="1">
    <source>
        <dbReference type="SAM" id="Coils"/>
    </source>
</evidence>
<evidence type="ECO:0000313" key="2">
    <source>
        <dbReference type="EMBL" id="CAD8156309.1"/>
    </source>
</evidence>
<dbReference type="InterPro" id="IPR038835">
    <property type="entry name" value="Giardin_beta-like"/>
</dbReference>
<protein>
    <submittedName>
        <fullName evidence="2">Uncharacterized protein</fullName>
    </submittedName>
</protein>
<dbReference type="EMBL" id="CAJJDO010000028">
    <property type="protein sequence ID" value="CAD8156309.1"/>
    <property type="molecule type" value="Genomic_DNA"/>
</dbReference>
<dbReference type="PANTHER" id="PTHR37027">
    <property type="entry name" value="KDE4"/>
    <property type="match status" value="1"/>
</dbReference>
<dbReference type="PANTHER" id="PTHR37027:SF2">
    <property type="entry name" value="CHROMOSOME UNDETERMINED SCAFFOLD_148, WHOLE GENOME SHOTGUN SEQUENCE"/>
    <property type="match status" value="1"/>
</dbReference>
<dbReference type="Proteomes" id="UP000689195">
    <property type="component" value="Unassembled WGS sequence"/>
</dbReference>
<accession>A0A8S1TZ82</accession>
<dbReference type="OrthoDB" id="298686at2759"/>
<feature type="coiled-coil region" evidence="1">
    <location>
        <begin position="41"/>
        <end position="116"/>
    </location>
</feature>
<gene>
    <name evidence="2" type="ORF">PPENT_87.1.T0280255</name>
</gene>
<sequence length="237" mass="28515">MYNLKYLCINYLQYLQINKYHQVVDVYKRSLNLSTLQIGLENERFQKLEQAEQRFQQAEDAFNEFQEQIFTKLNGFRDQEINHYSQENYKNKQRKINQLKNRLKKLRIGKSWLQRRSFKMLLKMKVMQEKKENQQVDSIEGIHQGLQNDLQKIQEATRLKANERDESDQNIMKSITDELVKLSNLINVEKRNRDESEQSIFEMLKDIVNRVKQNQIKKKDQQSEEHLLSLLSMAANL</sequence>
<dbReference type="AlphaFoldDB" id="A0A8S1TZ82"/>